<evidence type="ECO:0000313" key="4">
    <source>
        <dbReference type="Proteomes" id="UP000070544"/>
    </source>
</evidence>
<gene>
    <name evidence="3" type="ORF">M427DRAFT_35588</name>
</gene>
<feature type="compositionally biased region" description="Basic residues" evidence="1">
    <location>
        <begin position="330"/>
        <end position="340"/>
    </location>
</feature>
<reference evidence="3 4" key="1">
    <citation type="journal article" date="2015" name="Genome Biol. Evol.">
        <title>Phylogenomic analyses indicate that early fungi evolved digesting cell walls of algal ancestors of land plants.</title>
        <authorList>
            <person name="Chang Y."/>
            <person name="Wang S."/>
            <person name="Sekimoto S."/>
            <person name="Aerts A.L."/>
            <person name="Choi C."/>
            <person name="Clum A."/>
            <person name="LaButti K.M."/>
            <person name="Lindquist E.A."/>
            <person name="Yee Ngan C."/>
            <person name="Ohm R.A."/>
            <person name="Salamov A.A."/>
            <person name="Grigoriev I.V."/>
            <person name="Spatafora J.W."/>
            <person name="Berbee M.L."/>
        </authorList>
    </citation>
    <scope>NUCLEOTIDE SEQUENCE [LARGE SCALE GENOMIC DNA]</scope>
    <source>
        <strain evidence="3 4">JEL478</strain>
    </source>
</reference>
<organism evidence="3 4">
    <name type="scientific">Gonapodya prolifera (strain JEL478)</name>
    <name type="common">Monoblepharis prolifera</name>
    <dbReference type="NCBI Taxonomy" id="1344416"/>
    <lineage>
        <taxon>Eukaryota</taxon>
        <taxon>Fungi</taxon>
        <taxon>Fungi incertae sedis</taxon>
        <taxon>Chytridiomycota</taxon>
        <taxon>Chytridiomycota incertae sedis</taxon>
        <taxon>Monoblepharidomycetes</taxon>
        <taxon>Monoblepharidales</taxon>
        <taxon>Gonapodyaceae</taxon>
        <taxon>Gonapodya</taxon>
    </lineage>
</organism>
<protein>
    <recommendedName>
        <fullName evidence="2">Bud22 domain-containing protein</fullName>
    </recommendedName>
</protein>
<evidence type="ECO:0000259" key="2">
    <source>
        <dbReference type="Pfam" id="PF09073"/>
    </source>
</evidence>
<keyword evidence="4" id="KW-1185">Reference proteome</keyword>
<dbReference type="Pfam" id="PF09073">
    <property type="entry name" value="BUD22"/>
    <property type="match status" value="1"/>
</dbReference>
<name>A0A139A495_GONPJ</name>
<feature type="compositionally biased region" description="Basic and acidic residues" evidence="1">
    <location>
        <begin position="1"/>
        <end position="20"/>
    </location>
</feature>
<feature type="compositionally biased region" description="Basic and acidic residues" evidence="1">
    <location>
        <begin position="349"/>
        <end position="370"/>
    </location>
</feature>
<evidence type="ECO:0000256" key="1">
    <source>
        <dbReference type="SAM" id="MobiDB-lite"/>
    </source>
</evidence>
<feature type="domain" description="Bud22" evidence="2">
    <location>
        <begin position="212"/>
        <end position="449"/>
    </location>
</feature>
<proteinExistence type="predicted"/>
<feature type="region of interest" description="Disordered" evidence="1">
    <location>
        <begin position="207"/>
        <end position="432"/>
    </location>
</feature>
<feature type="compositionally biased region" description="Basic and acidic residues" evidence="1">
    <location>
        <begin position="401"/>
        <end position="416"/>
    </location>
</feature>
<feature type="region of interest" description="Disordered" evidence="1">
    <location>
        <begin position="1"/>
        <end position="136"/>
    </location>
</feature>
<dbReference type="AlphaFoldDB" id="A0A139A495"/>
<feature type="compositionally biased region" description="Low complexity" evidence="1">
    <location>
        <begin position="220"/>
        <end position="241"/>
    </location>
</feature>
<dbReference type="Proteomes" id="UP000070544">
    <property type="component" value="Unassembled WGS sequence"/>
</dbReference>
<accession>A0A139A495</accession>
<evidence type="ECO:0000313" key="3">
    <source>
        <dbReference type="EMBL" id="KXS11610.1"/>
    </source>
</evidence>
<dbReference type="EMBL" id="KQ965799">
    <property type="protein sequence ID" value="KXS11610.1"/>
    <property type="molecule type" value="Genomic_DNA"/>
</dbReference>
<feature type="compositionally biased region" description="Basic and acidic residues" evidence="1">
    <location>
        <begin position="55"/>
        <end position="127"/>
    </location>
</feature>
<sequence length="452" mass="48484">MGDEKRKRGAQKNEGEEKIVKKPRKDGKDALTSASSSKIEKESNISNQGKKKRGKSDGKPTKDGKNDDSLKREKKDAGKSDDRPKGGKEDVGKNDGRPKGGKEERAKREGGEKDGTSKASSKAEKKTNSGPKPTLTIRVTVEVLLPPLLTKARSLLQLTESVSTEKQDPLLETSVAQRILANKMVEQGLTEAIAGKPKVIPPTAKAAVKTVSDDGEDGNSSDAPSFSSLRSFSSIVVGSSDGESDNESDAPPVDDWMDEDDSRDVWGKEVDTNVTEGSSSDDDSDNSGTEKDTKAKKAPPSSTPPKKTKQGKPGKTDQKTEHNKGDGGKKKNRMGQKARRLLYQQMYGDDAKLKPLPDKGPVKPEEHSRGDTPLTSKGGGLKPPTGTAAKRTEKTPAVAKRGKEIEKPKKVEDKNETSGLHPSWAAKISQKKAEEARKAAAGTAKKLVFGDE</sequence>
<dbReference type="InterPro" id="IPR015158">
    <property type="entry name" value="Bud22_dom"/>
</dbReference>
<feature type="compositionally biased region" description="Basic and acidic residues" evidence="1">
    <location>
        <begin position="314"/>
        <end position="329"/>
    </location>
</feature>